<dbReference type="Proteomes" id="UP000050417">
    <property type="component" value="Unassembled WGS sequence"/>
</dbReference>
<dbReference type="EMBL" id="LGCL01000002">
    <property type="protein sequence ID" value="KPL81072.1"/>
    <property type="molecule type" value="Genomic_DNA"/>
</dbReference>
<protein>
    <submittedName>
        <fullName evidence="1">Uncharacterized protein</fullName>
    </submittedName>
</protein>
<comment type="caution">
    <text evidence="1">The sequence shown here is derived from an EMBL/GenBank/DDBJ whole genome shotgun (WGS) entry which is preliminary data.</text>
</comment>
<evidence type="ECO:0000313" key="2">
    <source>
        <dbReference type="Proteomes" id="UP000050417"/>
    </source>
</evidence>
<dbReference type="AlphaFoldDB" id="A0A0P6YFU2"/>
<evidence type="ECO:0000313" key="1">
    <source>
        <dbReference type="EMBL" id="KPL81072.1"/>
    </source>
</evidence>
<sequence length="132" mass="14846">MVLGNPSFISDRGSDPKNHRRTRENINFFCLLPYIPGYSRSSIIYCYTAVVIAISLVELSPHYETDIGINSVMDQQNLSFVGPSYSHLQLFLKRFNFLNWNSGVKPSPVQAPIFKVSCLQALAQALSVFQLS</sequence>
<keyword evidence="2" id="KW-1185">Reference proteome</keyword>
<gene>
    <name evidence="1" type="ORF">ADN00_00645</name>
</gene>
<organism evidence="1 2">
    <name type="scientific">Ornatilinea apprima</name>
    <dbReference type="NCBI Taxonomy" id="1134406"/>
    <lineage>
        <taxon>Bacteria</taxon>
        <taxon>Bacillati</taxon>
        <taxon>Chloroflexota</taxon>
        <taxon>Anaerolineae</taxon>
        <taxon>Anaerolineales</taxon>
        <taxon>Anaerolineaceae</taxon>
        <taxon>Ornatilinea</taxon>
    </lineage>
</organism>
<accession>A0A0P6YFU2</accession>
<reference evidence="1 2" key="1">
    <citation type="submission" date="2015-07" db="EMBL/GenBank/DDBJ databases">
        <title>Genome sequence of Ornatilinea apprima DSM 23815.</title>
        <authorList>
            <person name="Hemp J."/>
            <person name="Ward L.M."/>
            <person name="Pace L.A."/>
            <person name="Fischer W.W."/>
        </authorList>
    </citation>
    <scope>NUCLEOTIDE SEQUENCE [LARGE SCALE GENOMIC DNA]</scope>
    <source>
        <strain evidence="1 2">P3M-1</strain>
    </source>
</reference>
<proteinExistence type="predicted"/>
<name>A0A0P6YFU2_9CHLR</name>